<dbReference type="Pfam" id="PF11412">
    <property type="entry name" value="DsbD_N"/>
    <property type="match status" value="1"/>
</dbReference>
<dbReference type="Proteomes" id="UP001517367">
    <property type="component" value="Unassembled WGS sequence"/>
</dbReference>
<gene>
    <name evidence="3" type="ORF">E5L68_001665</name>
</gene>
<dbReference type="InterPro" id="IPR028250">
    <property type="entry name" value="DsbDN"/>
</dbReference>
<dbReference type="Gene3D" id="2.60.40.1250">
    <property type="entry name" value="Thiol:disulfide interchange protein DsbD, N-terminal domain"/>
    <property type="match status" value="1"/>
</dbReference>
<proteinExistence type="predicted"/>
<dbReference type="EMBL" id="SRMP02000001">
    <property type="protein sequence ID" value="MFN0290077.1"/>
    <property type="molecule type" value="Genomic_DNA"/>
</dbReference>
<feature type="chain" id="PRO_5047228953" evidence="1">
    <location>
        <begin position="21"/>
        <end position="150"/>
    </location>
</feature>
<dbReference type="RefSeq" id="WP_138727673.1">
    <property type="nucleotide sequence ID" value="NZ_SRMP02000001.1"/>
</dbReference>
<accession>A0ABW9JCJ2</accession>
<name>A0ABW9JCJ2_9SPHI</name>
<sequence length="150" mass="16528">MKPLLITLLALVLGIGAANAQLEQPVTWSYAAKKVSATEAVIYIKATIDEGWHLYSQNIKPGGPVASQFIFKPAAAYTLIGKVKEPKPIVKNEKVFNMDVAYFEDSAVFQQKIKLKGKKPFQVKGSVEFMVCNDTQCLPPTEVVFNIPVK</sequence>
<organism evidence="3 4">
    <name type="scientific">Pedobacter helvus</name>
    <dbReference type="NCBI Taxonomy" id="2563444"/>
    <lineage>
        <taxon>Bacteria</taxon>
        <taxon>Pseudomonadati</taxon>
        <taxon>Bacteroidota</taxon>
        <taxon>Sphingobacteriia</taxon>
        <taxon>Sphingobacteriales</taxon>
        <taxon>Sphingobacteriaceae</taxon>
        <taxon>Pedobacter</taxon>
    </lineage>
</organism>
<evidence type="ECO:0000256" key="1">
    <source>
        <dbReference type="SAM" id="SignalP"/>
    </source>
</evidence>
<keyword evidence="4" id="KW-1185">Reference proteome</keyword>
<feature type="domain" description="Thiol:disulfide interchange protein DsbD N-terminal" evidence="2">
    <location>
        <begin position="34"/>
        <end position="146"/>
    </location>
</feature>
<keyword evidence="1" id="KW-0732">Signal</keyword>
<evidence type="ECO:0000313" key="3">
    <source>
        <dbReference type="EMBL" id="MFN0290077.1"/>
    </source>
</evidence>
<reference evidence="3 4" key="1">
    <citation type="submission" date="2024-12" db="EMBL/GenBank/DDBJ databases">
        <authorList>
            <person name="Hu S."/>
        </authorList>
    </citation>
    <scope>NUCLEOTIDE SEQUENCE [LARGE SCALE GENOMIC DNA]</scope>
    <source>
        <strain evidence="3 4">P-25</strain>
    </source>
</reference>
<evidence type="ECO:0000313" key="4">
    <source>
        <dbReference type="Proteomes" id="UP001517367"/>
    </source>
</evidence>
<dbReference type="InterPro" id="IPR036929">
    <property type="entry name" value="DsbDN_sf"/>
</dbReference>
<feature type="signal peptide" evidence="1">
    <location>
        <begin position="1"/>
        <end position="20"/>
    </location>
</feature>
<evidence type="ECO:0000259" key="2">
    <source>
        <dbReference type="Pfam" id="PF11412"/>
    </source>
</evidence>
<comment type="caution">
    <text evidence="3">The sequence shown here is derived from an EMBL/GenBank/DDBJ whole genome shotgun (WGS) entry which is preliminary data.</text>
</comment>
<protein>
    <submittedName>
        <fullName evidence="3">Protein-disulfide reductase DsbD N-terminal domain-containing protein</fullName>
    </submittedName>
</protein>